<evidence type="ECO:0000313" key="9">
    <source>
        <dbReference type="EMBL" id="KAJ1958952.1"/>
    </source>
</evidence>
<feature type="domain" description="HTH myb-type" evidence="8">
    <location>
        <begin position="214"/>
        <end position="260"/>
    </location>
</feature>
<dbReference type="GO" id="GO:0042795">
    <property type="term" value="P:snRNA transcription by RNA polymerase II"/>
    <property type="evidence" value="ECO:0007669"/>
    <property type="project" value="TreeGrafter"/>
</dbReference>
<organism evidence="9 10">
    <name type="scientific">Dispira parvispora</name>
    <dbReference type="NCBI Taxonomy" id="1520584"/>
    <lineage>
        <taxon>Eukaryota</taxon>
        <taxon>Fungi</taxon>
        <taxon>Fungi incertae sedis</taxon>
        <taxon>Zoopagomycota</taxon>
        <taxon>Kickxellomycotina</taxon>
        <taxon>Dimargaritomycetes</taxon>
        <taxon>Dimargaritales</taxon>
        <taxon>Dimargaritaceae</taxon>
        <taxon>Dispira</taxon>
    </lineage>
</organism>
<dbReference type="OrthoDB" id="2143914at2759"/>
<dbReference type="CDD" id="cd00167">
    <property type="entry name" value="SANT"/>
    <property type="match status" value="4"/>
</dbReference>
<dbReference type="EMBL" id="JANBPY010001721">
    <property type="protein sequence ID" value="KAJ1958952.1"/>
    <property type="molecule type" value="Genomic_DNA"/>
</dbReference>
<evidence type="ECO:0000259" key="6">
    <source>
        <dbReference type="PROSITE" id="PS50090"/>
    </source>
</evidence>
<dbReference type="PROSITE" id="PS51294">
    <property type="entry name" value="HTH_MYB"/>
    <property type="match status" value="3"/>
</dbReference>
<dbReference type="Proteomes" id="UP001150925">
    <property type="component" value="Unassembled WGS sequence"/>
</dbReference>
<dbReference type="InterPro" id="IPR017930">
    <property type="entry name" value="Myb_dom"/>
</dbReference>
<dbReference type="SUPFAM" id="SSF46689">
    <property type="entry name" value="Homeodomain-like"/>
    <property type="match status" value="3"/>
</dbReference>
<dbReference type="Gene3D" id="1.10.10.60">
    <property type="entry name" value="Homeodomain-like"/>
    <property type="match status" value="4"/>
</dbReference>
<dbReference type="InterPro" id="IPR051575">
    <property type="entry name" value="Myb-like_DNA-bd"/>
</dbReference>
<evidence type="ECO:0000256" key="3">
    <source>
        <dbReference type="ARBA" id="ARBA00023163"/>
    </source>
</evidence>
<evidence type="ECO:0000259" key="8">
    <source>
        <dbReference type="PROSITE" id="PS51294"/>
    </source>
</evidence>
<dbReference type="PANTHER" id="PTHR46621">
    <property type="entry name" value="SNRNA-ACTIVATING PROTEIN COMPLEX SUBUNIT 4"/>
    <property type="match status" value="1"/>
</dbReference>
<dbReference type="InterPro" id="IPR001005">
    <property type="entry name" value="SANT/Myb"/>
</dbReference>
<dbReference type="GO" id="GO:0042796">
    <property type="term" value="P:snRNA transcription by RNA polymerase III"/>
    <property type="evidence" value="ECO:0007669"/>
    <property type="project" value="TreeGrafter"/>
</dbReference>
<sequence length="572" mass="66802">MLGNTTVLERHSLMKIEAACRHASVMSLFSSSWAWSRPVRIQPFSQLRRITLSNDPRRKALVFARVNYEVLFLGFRHCRYKSTKMGLNCPKNLFHERKQLQEERKRNPELSRKKQRMVRWDDATTERFLFTFLKARNRSIWVDWEALAKSFPDSTPLMLYQRWGRCLHNFRTGKLKLSELMAKDPELQTTNLEALVDLEEQSHALPPLPLQKQWSEEEVDLLNAAVNAYGPKDWNNVSQAVGTRTGLQCYQRWRRQKFKMNWERPWTPEEDQRLFEAVKQHGRKWRLFVKEFPDRVNLELFWRYERLTTPRMGKTWSREELERLKRGVAKYGFNAWDKVAQEVATRTSYQCSRRWHKGIPTGLRGRQWTAEEDAILIATAQQYSPWLLNDTRFAVSNRDPTGGDRSDEGSVPSSDGIDPDVSELGSILRSMQHAEEALAKDTPSGSLLAGKRSKRSPSIYTKDGQHRFFAVAASKLDRRTADHCYNRWKRLMKAMDTANQWSAEDCQRLVKLIAKYDNQWKTIRSELGKTRTAIEYRKVARIMEIQELLKYAPPQVLASAESGLGLAEGNRD</sequence>
<dbReference type="GO" id="GO:0001006">
    <property type="term" value="F:RNA polymerase III type 3 promoter sequence-specific DNA binding"/>
    <property type="evidence" value="ECO:0007669"/>
    <property type="project" value="TreeGrafter"/>
</dbReference>
<keyword evidence="10" id="KW-1185">Reference proteome</keyword>
<proteinExistence type="predicted"/>
<dbReference type="InterPro" id="IPR009057">
    <property type="entry name" value="Homeodomain-like_sf"/>
</dbReference>
<evidence type="ECO:0000256" key="1">
    <source>
        <dbReference type="ARBA" id="ARBA00023015"/>
    </source>
</evidence>
<keyword evidence="3" id="KW-0804">Transcription</keyword>
<evidence type="ECO:0000256" key="5">
    <source>
        <dbReference type="SAM" id="MobiDB-lite"/>
    </source>
</evidence>
<dbReference type="SMART" id="SM00717">
    <property type="entry name" value="SANT"/>
    <property type="match status" value="5"/>
</dbReference>
<dbReference type="Pfam" id="PF13921">
    <property type="entry name" value="Myb_DNA-bind_6"/>
    <property type="match status" value="1"/>
</dbReference>
<keyword evidence="1" id="KW-0805">Transcription regulation</keyword>
<evidence type="ECO:0000256" key="4">
    <source>
        <dbReference type="ARBA" id="ARBA00023242"/>
    </source>
</evidence>
<feature type="domain" description="HTH myb-type" evidence="8">
    <location>
        <begin position="264"/>
        <end position="312"/>
    </location>
</feature>
<gene>
    <name evidence="9" type="ORF">IWQ62_004809</name>
</gene>
<dbReference type="PROSITE" id="PS50090">
    <property type="entry name" value="MYB_LIKE"/>
    <property type="match status" value="3"/>
</dbReference>
<dbReference type="PROSITE" id="PS51293">
    <property type="entry name" value="SANT"/>
    <property type="match status" value="2"/>
</dbReference>
<feature type="domain" description="Myb-like" evidence="6">
    <location>
        <begin position="214"/>
        <end position="257"/>
    </location>
</feature>
<feature type="domain" description="SANT" evidence="7">
    <location>
        <begin position="209"/>
        <end position="266"/>
    </location>
</feature>
<feature type="domain" description="Myb-like" evidence="6">
    <location>
        <begin position="265"/>
        <end position="308"/>
    </location>
</feature>
<protein>
    <submittedName>
        <fullName evidence="9">Uncharacterized protein</fullName>
    </submittedName>
</protein>
<dbReference type="GO" id="GO:0019185">
    <property type="term" value="C:snRNA-activating protein complex"/>
    <property type="evidence" value="ECO:0007669"/>
    <property type="project" value="TreeGrafter"/>
</dbReference>
<dbReference type="AlphaFoldDB" id="A0A9W8ARY1"/>
<feature type="domain" description="Myb-like" evidence="6">
    <location>
        <begin position="316"/>
        <end position="359"/>
    </location>
</feature>
<evidence type="ECO:0000313" key="10">
    <source>
        <dbReference type="Proteomes" id="UP001150925"/>
    </source>
</evidence>
<dbReference type="GO" id="GO:0000978">
    <property type="term" value="F:RNA polymerase II cis-regulatory region sequence-specific DNA binding"/>
    <property type="evidence" value="ECO:0007669"/>
    <property type="project" value="TreeGrafter"/>
</dbReference>
<keyword evidence="2" id="KW-0238">DNA-binding</keyword>
<feature type="domain" description="SANT" evidence="7">
    <location>
        <begin position="311"/>
        <end position="360"/>
    </location>
</feature>
<feature type="region of interest" description="Disordered" evidence="5">
    <location>
        <begin position="397"/>
        <end position="418"/>
    </location>
</feature>
<reference evidence="9" key="1">
    <citation type="submission" date="2022-07" db="EMBL/GenBank/DDBJ databases">
        <title>Phylogenomic reconstructions and comparative analyses of Kickxellomycotina fungi.</title>
        <authorList>
            <person name="Reynolds N.K."/>
            <person name="Stajich J.E."/>
            <person name="Barry K."/>
            <person name="Grigoriev I.V."/>
            <person name="Crous P."/>
            <person name="Smith M.E."/>
        </authorList>
    </citation>
    <scope>NUCLEOTIDE SEQUENCE</scope>
    <source>
        <strain evidence="9">RSA 1196</strain>
    </source>
</reference>
<dbReference type="InterPro" id="IPR017884">
    <property type="entry name" value="SANT_dom"/>
</dbReference>
<comment type="caution">
    <text evidence="9">The sequence shown here is derived from an EMBL/GenBank/DDBJ whole genome shotgun (WGS) entry which is preliminary data.</text>
</comment>
<feature type="domain" description="HTH myb-type" evidence="8">
    <location>
        <begin position="315"/>
        <end position="363"/>
    </location>
</feature>
<accession>A0A9W8ARY1</accession>
<name>A0A9W8ARY1_9FUNG</name>
<dbReference type="PANTHER" id="PTHR46621:SF1">
    <property type="entry name" value="SNRNA-ACTIVATING PROTEIN COMPLEX SUBUNIT 4"/>
    <property type="match status" value="1"/>
</dbReference>
<evidence type="ECO:0000256" key="2">
    <source>
        <dbReference type="ARBA" id="ARBA00023125"/>
    </source>
</evidence>
<evidence type="ECO:0000259" key="7">
    <source>
        <dbReference type="PROSITE" id="PS51293"/>
    </source>
</evidence>
<dbReference type="Pfam" id="PF00249">
    <property type="entry name" value="Myb_DNA-binding"/>
    <property type="match status" value="3"/>
</dbReference>
<keyword evidence="4" id="KW-0539">Nucleus</keyword>
<feature type="region of interest" description="Disordered" evidence="5">
    <location>
        <begin position="435"/>
        <end position="459"/>
    </location>
</feature>